<dbReference type="SMART" id="SM00824">
    <property type="entry name" value="PKS_TE"/>
    <property type="match status" value="1"/>
</dbReference>
<dbReference type="SUPFAM" id="SSF53474">
    <property type="entry name" value="alpha/beta-Hydrolases"/>
    <property type="match status" value="1"/>
</dbReference>
<dbReference type="InterPro" id="IPR001031">
    <property type="entry name" value="Thioesterase"/>
</dbReference>
<dbReference type="AlphaFoldDB" id="A0A6L7A1Y6"/>
<dbReference type="InterPro" id="IPR020802">
    <property type="entry name" value="TesA-like"/>
</dbReference>
<dbReference type="Pfam" id="PF00975">
    <property type="entry name" value="Thioesterase"/>
    <property type="match status" value="1"/>
</dbReference>
<dbReference type="Proteomes" id="UP000487258">
    <property type="component" value="Unassembled WGS sequence"/>
</dbReference>
<dbReference type="Gene3D" id="3.40.50.1820">
    <property type="entry name" value="alpha/beta hydrolase"/>
    <property type="match status" value="1"/>
</dbReference>
<feature type="non-terminal residue" evidence="2">
    <location>
        <position position="1"/>
    </location>
</feature>
<name>A0A6L7A1Y6_ECOLX</name>
<protein>
    <submittedName>
        <fullName evidence="2">Non-ribosomal peptide synthetase</fullName>
    </submittedName>
</protein>
<organism evidence="2 3">
    <name type="scientific">Escherichia coli</name>
    <dbReference type="NCBI Taxonomy" id="562"/>
    <lineage>
        <taxon>Bacteria</taxon>
        <taxon>Pseudomonadati</taxon>
        <taxon>Pseudomonadota</taxon>
        <taxon>Gammaproteobacteria</taxon>
        <taxon>Enterobacterales</taxon>
        <taxon>Enterobacteriaceae</taxon>
        <taxon>Escherichia</taxon>
    </lineage>
</organism>
<feature type="domain" description="Thioesterase TesA-like" evidence="1">
    <location>
        <begin position="1"/>
        <end position="144"/>
    </location>
</feature>
<dbReference type="InterPro" id="IPR029058">
    <property type="entry name" value="AB_hydrolase_fold"/>
</dbReference>
<evidence type="ECO:0000259" key="1">
    <source>
        <dbReference type="SMART" id="SM00824"/>
    </source>
</evidence>
<reference evidence="2 3" key="1">
    <citation type="submission" date="2019-12" db="EMBL/GenBank/DDBJ databases">
        <title>Enteriobacteria Tanzani isolates_10432.</title>
        <authorList>
            <person name="Subbiah M."/>
            <person name="Call D."/>
        </authorList>
    </citation>
    <scope>NUCLEOTIDE SEQUENCE [LARGE SCALE GENOMIC DNA]</scope>
    <source>
        <strain evidence="2 3">10432wF6</strain>
    </source>
</reference>
<dbReference type="RefSeq" id="WP_250693646.1">
    <property type="nucleotide sequence ID" value="NZ_WTMY01000887.1"/>
</dbReference>
<accession>A0A6L7A1Y6</accession>
<evidence type="ECO:0000313" key="2">
    <source>
        <dbReference type="EMBL" id="MWL49775.1"/>
    </source>
</evidence>
<comment type="caution">
    <text evidence="2">The sequence shown here is derived from an EMBL/GenBank/DDBJ whole genome shotgun (WGS) entry which is preliminary data.</text>
</comment>
<evidence type="ECO:0000313" key="3">
    <source>
        <dbReference type="Proteomes" id="UP000487258"/>
    </source>
</evidence>
<sequence>PHGPMQTATNLDEVCEAHLATLLEQQPHGPYYLLGYSLGGTLAQGIAARLRARGEQVAFLGLLDTWPPETQNWQEKEANGLDPEVLAEINREREAFLAAQQGSTSTELFTTIEGNYADAVRLLTTAHSVPFDGKATLFVAERTLQEGMSPERAWSPWIAELDIYRQDCAHVDIISPGAFVKIGPIIRATLNR</sequence>
<proteinExistence type="predicted"/>
<dbReference type="EMBL" id="WTMY01000887">
    <property type="protein sequence ID" value="MWL49775.1"/>
    <property type="molecule type" value="Genomic_DNA"/>
</dbReference>
<gene>
    <name evidence="2" type="ORF">GQM04_30695</name>
</gene>